<feature type="domain" description="N-acetyltransferase" evidence="1">
    <location>
        <begin position="1"/>
        <end position="172"/>
    </location>
</feature>
<organism evidence="2 3">
    <name type="scientific">Enterococcus rotai</name>
    <dbReference type="NCBI Taxonomy" id="118060"/>
    <lineage>
        <taxon>Bacteria</taxon>
        <taxon>Bacillati</taxon>
        <taxon>Bacillota</taxon>
        <taxon>Bacilli</taxon>
        <taxon>Lactobacillales</taxon>
        <taxon>Enterococcaceae</taxon>
        <taxon>Enterococcus</taxon>
    </lineage>
</organism>
<dbReference type="SUPFAM" id="SSF55729">
    <property type="entry name" value="Acyl-CoA N-acyltransferases (Nat)"/>
    <property type="match status" value="1"/>
</dbReference>
<reference evidence="3" key="1">
    <citation type="submission" date="2015-12" db="EMBL/GenBank/DDBJ databases">
        <authorList>
            <person name="Lauer A."/>
            <person name="Humrighouse B."/>
            <person name="Loparev V."/>
            <person name="Shewmaker P.L."/>
            <person name="Whitney A.M."/>
            <person name="McLaughlin R.W."/>
        </authorList>
    </citation>
    <scope>NUCLEOTIDE SEQUENCE [LARGE SCALE GENOMIC DNA]</scope>
    <source>
        <strain evidence="3">LMG 26678</strain>
    </source>
</reference>
<dbReference type="InterPro" id="IPR016181">
    <property type="entry name" value="Acyl_CoA_acyltransferase"/>
</dbReference>
<gene>
    <name evidence="2" type="ORF">ATZ35_08590</name>
</gene>
<name>A0A0U2XIY6_9ENTE</name>
<dbReference type="PROSITE" id="PS51186">
    <property type="entry name" value="GNAT"/>
    <property type="match status" value="1"/>
</dbReference>
<dbReference type="CDD" id="cd04301">
    <property type="entry name" value="NAT_SF"/>
    <property type="match status" value="1"/>
</dbReference>
<dbReference type="PANTHER" id="PTHR39173:SF1">
    <property type="entry name" value="ACETYLTRANSFERASE"/>
    <property type="match status" value="1"/>
</dbReference>
<dbReference type="AlphaFoldDB" id="A0A0U2XIY6"/>
<evidence type="ECO:0000313" key="3">
    <source>
        <dbReference type="Proteomes" id="UP000067523"/>
    </source>
</evidence>
<dbReference type="RefSeq" id="WP_208926904.1">
    <property type="nucleotide sequence ID" value="NZ_CP013655.1"/>
</dbReference>
<keyword evidence="3" id="KW-1185">Reference proteome</keyword>
<dbReference type="Gene3D" id="3.40.630.30">
    <property type="match status" value="1"/>
</dbReference>
<dbReference type="STRING" id="118060.ATZ35_08590"/>
<dbReference type="InterPro" id="IPR000182">
    <property type="entry name" value="GNAT_dom"/>
</dbReference>
<dbReference type="EMBL" id="CP013655">
    <property type="protein sequence ID" value="ALS37213.1"/>
    <property type="molecule type" value="Genomic_DNA"/>
</dbReference>
<dbReference type="GO" id="GO:0016747">
    <property type="term" value="F:acyltransferase activity, transferring groups other than amino-acyl groups"/>
    <property type="evidence" value="ECO:0007669"/>
    <property type="project" value="InterPro"/>
</dbReference>
<protein>
    <recommendedName>
        <fullName evidence="1">N-acetyltransferase domain-containing protein</fullName>
    </recommendedName>
</protein>
<sequence length="174" mass="19365">MILRELTSTDEQKYLAFVKEWTEAGASKITPSSVYLNGLTFQEWLVKLEQDKHSEQNDFVPAETLFLEVENKLVGAVQLRYKLTEGLVQIGGNIGFGVVPSERGKGYANVLLAQSLEIFQKRGFSKVMLTCDKINKGSKKTIQKNGGILSAEYLVEGTIVQRFSIELAATKNSE</sequence>
<dbReference type="Proteomes" id="UP000067523">
    <property type="component" value="Chromosome"/>
</dbReference>
<evidence type="ECO:0000259" key="1">
    <source>
        <dbReference type="PROSITE" id="PS51186"/>
    </source>
</evidence>
<dbReference type="Pfam" id="PF00583">
    <property type="entry name" value="Acetyltransf_1"/>
    <property type="match status" value="1"/>
</dbReference>
<dbReference type="KEGG" id="erx:ATZ35_08590"/>
<dbReference type="PANTHER" id="PTHR39173">
    <property type="entry name" value="ACETYLTRANSFERASE"/>
    <property type="match status" value="1"/>
</dbReference>
<evidence type="ECO:0000313" key="2">
    <source>
        <dbReference type="EMBL" id="ALS37213.1"/>
    </source>
</evidence>
<accession>A0A0U2XIY6</accession>
<proteinExistence type="predicted"/>